<dbReference type="Pfam" id="PF11746">
    <property type="entry name" value="DUF3303"/>
    <property type="match status" value="1"/>
</dbReference>
<name>A0A1I2FUY6_9BACT</name>
<dbReference type="RefSeq" id="WP_093919259.1">
    <property type="nucleotide sequence ID" value="NZ_FONW01000002.1"/>
</dbReference>
<reference evidence="1 3" key="1">
    <citation type="submission" date="2016-10" db="EMBL/GenBank/DDBJ databases">
        <authorList>
            <person name="de Groot N.N."/>
        </authorList>
    </citation>
    <scope>NUCLEOTIDE SEQUENCE [LARGE SCALE GENOMIC DNA]</scope>
    <source>
        <strain evidence="1 3">CGMCC 1.9156</strain>
    </source>
</reference>
<dbReference type="EMBL" id="SNWI01000001">
    <property type="protein sequence ID" value="TDO05324.1"/>
    <property type="molecule type" value="Genomic_DNA"/>
</dbReference>
<evidence type="ECO:0000313" key="4">
    <source>
        <dbReference type="Proteomes" id="UP000294848"/>
    </source>
</evidence>
<dbReference type="AlphaFoldDB" id="A0A1I2FUY6"/>
<evidence type="ECO:0000313" key="3">
    <source>
        <dbReference type="Proteomes" id="UP000198964"/>
    </source>
</evidence>
<dbReference type="OrthoDB" id="120749at2"/>
<keyword evidence="3" id="KW-1185">Reference proteome</keyword>
<gene>
    <name evidence="2" type="ORF">DET52_101680</name>
    <name evidence="1" type="ORF">SAMN05216283_102617</name>
</gene>
<accession>A0A1I2FUY6</accession>
<evidence type="ECO:0000313" key="2">
    <source>
        <dbReference type="EMBL" id="TDO05324.1"/>
    </source>
</evidence>
<dbReference type="STRING" id="655355.SAMN05216283_102617"/>
<dbReference type="Proteomes" id="UP000294848">
    <property type="component" value="Unassembled WGS sequence"/>
</dbReference>
<sequence>MKYLMRVKWPTAASSNDFLKDPKFGEKMQEALADVKAEAAYFTTLCGNRGCFIVVNMDDASQMPAIAEPFFMWLKAEIDFYPVMTPEDLGKAGSSIENAIKKWG</sequence>
<reference evidence="2 4" key="2">
    <citation type="submission" date="2019-03" db="EMBL/GenBank/DDBJ databases">
        <title>Freshwater and sediment microbial communities from various areas in North America, analyzing microbe dynamics in response to fracking.</title>
        <authorList>
            <person name="Lamendella R."/>
        </authorList>
    </citation>
    <scope>NUCLEOTIDE SEQUENCE [LARGE SCALE GENOMIC DNA]</scope>
    <source>
        <strain evidence="2 4">114D</strain>
    </source>
</reference>
<evidence type="ECO:0000313" key="1">
    <source>
        <dbReference type="EMBL" id="SFF08773.1"/>
    </source>
</evidence>
<dbReference type="Proteomes" id="UP000198964">
    <property type="component" value="Unassembled WGS sequence"/>
</dbReference>
<proteinExistence type="predicted"/>
<dbReference type="InterPro" id="IPR021734">
    <property type="entry name" value="DUF3303"/>
</dbReference>
<protein>
    <recommendedName>
        <fullName evidence="5">Muconolactone delta-isomerase</fullName>
    </recommendedName>
</protein>
<dbReference type="EMBL" id="FONW01000002">
    <property type="protein sequence ID" value="SFF08773.1"/>
    <property type="molecule type" value="Genomic_DNA"/>
</dbReference>
<evidence type="ECO:0008006" key="5">
    <source>
        <dbReference type="Google" id="ProtNLM"/>
    </source>
</evidence>
<organism evidence="1 3">
    <name type="scientific">Sunxiuqinia elliptica</name>
    <dbReference type="NCBI Taxonomy" id="655355"/>
    <lineage>
        <taxon>Bacteria</taxon>
        <taxon>Pseudomonadati</taxon>
        <taxon>Bacteroidota</taxon>
        <taxon>Bacteroidia</taxon>
        <taxon>Marinilabiliales</taxon>
        <taxon>Prolixibacteraceae</taxon>
        <taxon>Sunxiuqinia</taxon>
    </lineage>
</organism>